<gene>
    <name evidence="1" type="ORF">RF11_02414</name>
</gene>
<keyword evidence="2" id="KW-1185">Reference proteome</keyword>
<dbReference type="EMBL" id="JWZT01001679">
    <property type="protein sequence ID" value="KII71662.1"/>
    <property type="molecule type" value="Genomic_DNA"/>
</dbReference>
<evidence type="ECO:0000313" key="2">
    <source>
        <dbReference type="Proteomes" id="UP000031668"/>
    </source>
</evidence>
<name>A0A0C2NCH3_THEKT</name>
<reference evidence="1 2" key="1">
    <citation type="journal article" date="2014" name="Genome Biol. Evol.">
        <title>The genome of the myxosporean Thelohanellus kitauei shows adaptations to nutrient acquisition within its fish host.</title>
        <authorList>
            <person name="Yang Y."/>
            <person name="Xiong J."/>
            <person name="Zhou Z."/>
            <person name="Huo F."/>
            <person name="Miao W."/>
            <person name="Ran C."/>
            <person name="Liu Y."/>
            <person name="Zhang J."/>
            <person name="Feng J."/>
            <person name="Wang M."/>
            <person name="Wang M."/>
            <person name="Wang L."/>
            <person name="Yao B."/>
        </authorList>
    </citation>
    <scope>NUCLEOTIDE SEQUENCE [LARGE SCALE GENOMIC DNA]</scope>
    <source>
        <strain evidence="1">Wuqing</strain>
    </source>
</reference>
<sequence>MTKFETTLGADCVRMLFKILWMVRRLKSLDEIEFSVTRLYDITKEMFTRCVKNGQTPHHILYISKIWRGILNGSIYSFRIDNIENLIFFHIFSLSTFLIN</sequence>
<dbReference type="Proteomes" id="UP000031668">
    <property type="component" value="Unassembled WGS sequence"/>
</dbReference>
<organism evidence="1 2">
    <name type="scientific">Thelohanellus kitauei</name>
    <name type="common">Myxosporean</name>
    <dbReference type="NCBI Taxonomy" id="669202"/>
    <lineage>
        <taxon>Eukaryota</taxon>
        <taxon>Metazoa</taxon>
        <taxon>Cnidaria</taxon>
        <taxon>Myxozoa</taxon>
        <taxon>Myxosporea</taxon>
        <taxon>Bivalvulida</taxon>
        <taxon>Platysporina</taxon>
        <taxon>Myxobolidae</taxon>
        <taxon>Thelohanellus</taxon>
    </lineage>
</organism>
<dbReference type="AlphaFoldDB" id="A0A0C2NCH3"/>
<proteinExistence type="predicted"/>
<evidence type="ECO:0000313" key="1">
    <source>
        <dbReference type="EMBL" id="KII71662.1"/>
    </source>
</evidence>
<protein>
    <submittedName>
        <fullName evidence="1">Uncharacterized protein</fullName>
    </submittedName>
</protein>
<accession>A0A0C2NCH3</accession>
<comment type="caution">
    <text evidence="1">The sequence shown here is derived from an EMBL/GenBank/DDBJ whole genome shotgun (WGS) entry which is preliminary data.</text>
</comment>